<accession>A0A8T1VKH7</accession>
<name>A0A8T1VKH7_9STRA</name>
<keyword evidence="2" id="KW-1185">Reference proteome</keyword>
<comment type="caution">
    <text evidence="1">The sequence shown here is derived from an EMBL/GenBank/DDBJ whole genome shotgun (WGS) entry which is preliminary data.</text>
</comment>
<proteinExistence type="predicted"/>
<dbReference type="EMBL" id="JAGDFM010000246">
    <property type="protein sequence ID" value="KAG7381436.1"/>
    <property type="molecule type" value="Genomic_DNA"/>
</dbReference>
<evidence type="ECO:0000313" key="2">
    <source>
        <dbReference type="Proteomes" id="UP000694044"/>
    </source>
</evidence>
<reference evidence="1" key="1">
    <citation type="submission" date="2021-02" db="EMBL/GenBank/DDBJ databases">
        <authorList>
            <person name="Palmer J.M."/>
        </authorList>
    </citation>
    <scope>NUCLEOTIDE SEQUENCE</scope>
    <source>
        <strain evidence="1">SCRP734</strain>
    </source>
</reference>
<dbReference type="Proteomes" id="UP000694044">
    <property type="component" value="Unassembled WGS sequence"/>
</dbReference>
<dbReference type="AlphaFoldDB" id="A0A8T1VKH7"/>
<sequence>MSTCVVSFEAEAKDRAMLEVMSDEQVEQRWGFLSRWWVIVKHSLEFTSWEHEGECWGLRRRRLEVRLPSLQDDYGDTVFITGFDVEDHQTSLQWTRGVLSLLAIVARLNYHDWRYILECHCDLSLGGEGEAQYEEEIPAQFMLKLASFEQTYTDMDADSFHDDLVLFCGTHQRQHHSRPYVEALGKVAALYNDKAALDVNVPVHVYFSSVAVWRQTMAMLLEVSRAEKAIEREWENYDVGAPGTPRCTFQLEPMLADFNSDPITPGLADTVQTLVDGNAWFS</sequence>
<protein>
    <submittedName>
        <fullName evidence="1">Uncharacterized protein</fullName>
    </submittedName>
</protein>
<evidence type="ECO:0000313" key="1">
    <source>
        <dbReference type="EMBL" id="KAG7381436.1"/>
    </source>
</evidence>
<organism evidence="1 2">
    <name type="scientific">Phytophthora pseudosyringae</name>
    <dbReference type="NCBI Taxonomy" id="221518"/>
    <lineage>
        <taxon>Eukaryota</taxon>
        <taxon>Sar</taxon>
        <taxon>Stramenopiles</taxon>
        <taxon>Oomycota</taxon>
        <taxon>Peronosporomycetes</taxon>
        <taxon>Peronosporales</taxon>
        <taxon>Peronosporaceae</taxon>
        <taxon>Phytophthora</taxon>
    </lineage>
</organism>
<gene>
    <name evidence="1" type="ORF">PHYPSEUDO_006014</name>
</gene>